<gene>
    <name evidence="2" type="ORF">ACT18_11680</name>
    <name evidence="3" type="ORF">BST28_15955</name>
</gene>
<evidence type="ECO:0000313" key="5">
    <source>
        <dbReference type="Proteomes" id="UP000192713"/>
    </source>
</evidence>
<dbReference type="EMBL" id="MVHU01000025">
    <property type="protein sequence ID" value="ORA78054.1"/>
    <property type="molecule type" value="Genomic_DNA"/>
</dbReference>
<sequence length="408" mass="44818">MNSPVVDVPTRHPDTPGSIPASIRVLAAALGIGKPSPERWRQIGADLTAGDEPMRRLVQWMSETGSSETRPMFDRILAHGLASMPDAPEPLREFFSEFEPIPDWVDMDRVRRGQRALRRGGADGTYIARDVSFLGGYQFSSFNKTLLRTGVLEKGSNKRFAETLQWAMDVTGAGGLEPLGAGYQATIRVRLIHEYVRRHVAALPDWRSDEWGLPVNQTDMAATLVGALIAPPAAGLGLGIVLSPGELEDIAHLTRYVGWLMGVRDDWLPGSFRDGVRILYQTLGALSEPDESTKQLAVPMADDPLEWHFGAMAGVRRRIARSAHLSVTGSFLGPRTMRKLGLPAFVLPWYPLVRMPVNLVRSAAALLLPGGLDRAAQRGRREQEEFMRIMMGDEDTAIGASAHVMRVA</sequence>
<dbReference type="STRING" id="354243.BST28_15955"/>
<dbReference type="AlphaFoldDB" id="A0A1B8SFT8"/>
<proteinExistence type="predicted"/>
<dbReference type="GO" id="GO:0016491">
    <property type="term" value="F:oxidoreductase activity"/>
    <property type="evidence" value="ECO:0007669"/>
    <property type="project" value="InterPro"/>
</dbReference>
<dbReference type="EMBL" id="LFOE01000014">
    <property type="protein sequence ID" value="OBY31602.1"/>
    <property type="molecule type" value="Genomic_DNA"/>
</dbReference>
<dbReference type="Pfam" id="PF09995">
    <property type="entry name" value="MPAB_Lcp_cat"/>
    <property type="match status" value="1"/>
</dbReference>
<protein>
    <recommendedName>
        <fullName evidence="1">ER-bound oxygenase mpaB/mpaB'/Rubber oxygenase catalytic domain-containing protein</fullName>
    </recommendedName>
</protein>
<dbReference type="RefSeq" id="WP_019735101.1">
    <property type="nucleotide sequence ID" value="NZ_LFOE01000014.1"/>
</dbReference>
<reference evidence="3 5" key="2">
    <citation type="submission" date="2017-02" db="EMBL/GenBank/DDBJ databases">
        <title>The new phylogeny of genus Mycobacterium.</title>
        <authorList>
            <person name="Tortoli E."/>
            <person name="Trovato A."/>
            <person name="Cirillo D.M."/>
        </authorList>
    </citation>
    <scope>NUCLEOTIDE SEQUENCE [LARGE SCALE GENOMIC DNA]</scope>
    <source>
        <strain evidence="3 5">DSM 45093</strain>
    </source>
</reference>
<dbReference type="PANTHER" id="PTHR37539:SF1">
    <property type="entry name" value="ER-BOUND OXYGENASE MPAB_MPAB'_RUBBER OXYGENASE CATALYTIC DOMAIN-CONTAINING PROTEIN"/>
    <property type="match status" value="1"/>
</dbReference>
<accession>A0A1B8SFT8</accession>
<dbReference type="PANTHER" id="PTHR37539">
    <property type="entry name" value="SECRETED PROTEIN-RELATED"/>
    <property type="match status" value="1"/>
</dbReference>
<evidence type="ECO:0000313" key="3">
    <source>
        <dbReference type="EMBL" id="ORA78054.1"/>
    </source>
</evidence>
<dbReference type="OrthoDB" id="7614910at2"/>
<evidence type="ECO:0000313" key="2">
    <source>
        <dbReference type="EMBL" id="OBY31602.1"/>
    </source>
</evidence>
<name>A0A1B8SFT8_9MYCO</name>
<dbReference type="PATRIC" id="fig|354243.3.peg.2421"/>
<dbReference type="Proteomes" id="UP000192713">
    <property type="component" value="Unassembled WGS sequence"/>
</dbReference>
<evidence type="ECO:0000313" key="4">
    <source>
        <dbReference type="Proteomes" id="UP000092668"/>
    </source>
</evidence>
<evidence type="ECO:0000259" key="1">
    <source>
        <dbReference type="Pfam" id="PF09995"/>
    </source>
</evidence>
<comment type="caution">
    <text evidence="2">The sequence shown here is derived from an EMBL/GenBank/DDBJ whole genome shotgun (WGS) entry which is preliminary data.</text>
</comment>
<keyword evidence="4" id="KW-1185">Reference proteome</keyword>
<dbReference type="InterPro" id="IPR037473">
    <property type="entry name" value="Lcp-like"/>
</dbReference>
<dbReference type="InterPro" id="IPR018713">
    <property type="entry name" value="MPAB/Lcp_cat_dom"/>
</dbReference>
<reference evidence="2 4" key="1">
    <citation type="submission" date="2015-06" db="EMBL/GenBank/DDBJ databases">
        <title>Genome sequence of Mycobacterium kumamotonense strain Roo.</title>
        <authorList>
            <person name="Greninger A.L."/>
            <person name="Cunningham G."/>
            <person name="Miller S."/>
        </authorList>
    </citation>
    <scope>NUCLEOTIDE SEQUENCE [LARGE SCALE GENOMIC DNA]</scope>
    <source>
        <strain evidence="2 4">Roo</strain>
    </source>
</reference>
<organism evidence="2 4">
    <name type="scientific">Mycolicibacter kumamotonensis</name>
    <dbReference type="NCBI Taxonomy" id="354243"/>
    <lineage>
        <taxon>Bacteria</taxon>
        <taxon>Bacillati</taxon>
        <taxon>Actinomycetota</taxon>
        <taxon>Actinomycetes</taxon>
        <taxon>Mycobacteriales</taxon>
        <taxon>Mycobacteriaceae</taxon>
        <taxon>Mycolicibacter</taxon>
    </lineage>
</organism>
<feature type="domain" description="ER-bound oxygenase mpaB/mpaB'/Rubber oxygenase catalytic" evidence="1">
    <location>
        <begin position="143"/>
        <end position="356"/>
    </location>
</feature>
<dbReference type="Proteomes" id="UP000092668">
    <property type="component" value="Unassembled WGS sequence"/>
</dbReference>